<dbReference type="PROSITE" id="PS50914">
    <property type="entry name" value="BON"/>
    <property type="match status" value="2"/>
</dbReference>
<gene>
    <name evidence="3" type="ORF">Lade_1444</name>
</gene>
<evidence type="ECO:0000313" key="3">
    <source>
        <dbReference type="EMBL" id="KTC65261.1"/>
    </source>
</evidence>
<dbReference type="RefSeq" id="WP_058462554.1">
    <property type="nucleotide sequence ID" value="NZ_CAAAHS010000012.1"/>
</dbReference>
<accession>A0A0W0R2M2</accession>
<dbReference type="InterPro" id="IPR007055">
    <property type="entry name" value="BON_dom"/>
</dbReference>
<dbReference type="Proteomes" id="UP000054859">
    <property type="component" value="Unassembled WGS sequence"/>
</dbReference>
<evidence type="ECO:0000256" key="1">
    <source>
        <dbReference type="SAM" id="SignalP"/>
    </source>
</evidence>
<dbReference type="PANTHER" id="PTHR34606">
    <property type="entry name" value="BON DOMAIN-CONTAINING PROTEIN"/>
    <property type="match status" value="1"/>
</dbReference>
<dbReference type="STRING" id="45056.Lade_1444"/>
<dbReference type="InterPro" id="IPR051686">
    <property type="entry name" value="Lipoprotein_DolP"/>
</dbReference>
<name>A0A0W0R2M2_9GAMM</name>
<proteinExistence type="predicted"/>
<dbReference type="AlphaFoldDB" id="A0A0W0R2M2"/>
<dbReference type="SMART" id="SM00749">
    <property type="entry name" value="BON"/>
    <property type="match status" value="2"/>
</dbReference>
<dbReference type="PATRIC" id="fig|45056.6.peg.1492"/>
<keyword evidence="1" id="KW-0732">Signal</keyword>
<feature type="signal peptide" evidence="1">
    <location>
        <begin position="1"/>
        <end position="22"/>
    </location>
</feature>
<evidence type="ECO:0000259" key="2">
    <source>
        <dbReference type="PROSITE" id="PS50914"/>
    </source>
</evidence>
<organism evidence="3 4">
    <name type="scientific">Legionella adelaidensis</name>
    <dbReference type="NCBI Taxonomy" id="45056"/>
    <lineage>
        <taxon>Bacteria</taxon>
        <taxon>Pseudomonadati</taxon>
        <taxon>Pseudomonadota</taxon>
        <taxon>Gammaproteobacteria</taxon>
        <taxon>Legionellales</taxon>
        <taxon>Legionellaceae</taxon>
        <taxon>Legionella</taxon>
    </lineage>
</organism>
<dbReference type="Pfam" id="PF04972">
    <property type="entry name" value="BON"/>
    <property type="match status" value="2"/>
</dbReference>
<sequence length="183" mass="19566">MRLISILLKITIVCLFAQQLYAADLHEIEQEISDSVITTKITAKFTKNSNLNPLKISVSTEAGKVVLSGHVKNKEAFVEALKIATATKGVRSVDTDHLEIKQVNTIFTDAYITAKVEAAILKAKVLDDESIPLVGINATTDNGVVTLSGSVPNSKAGDAILKRVSAIKGVKQIISGLKPEKDA</sequence>
<protein>
    <submittedName>
        <fullName evidence="3">Osmotically inducible protein Y</fullName>
    </submittedName>
</protein>
<comment type="caution">
    <text evidence="3">The sequence shown here is derived from an EMBL/GenBank/DDBJ whole genome shotgun (WGS) entry which is preliminary data.</text>
</comment>
<dbReference type="EMBL" id="LNKA01000005">
    <property type="protein sequence ID" value="KTC65261.1"/>
    <property type="molecule type" value="Genomic_DNA"/>
</dbReference>
<feature type="domain" description="BON" evidence="2">
    <location>
        <begin position="108"/>
        <end position="181"/>
    </location>
</feature>
<dbReference type="OrthoDB" id="5653754at2"/>
<dbReference type="Gene3D" id="3.30.1340.30">
    <property type="match status" value="2"/>
</dbReference>
<reference evidence="3 4" key="1">
    <citation type="submission" date="2015-11" db="EMBL/GenBank/DDBJ databases">
        <title>Identification of large and diverse effector repertoires of 38 Legionella species.</title>
        <authorList>
            <person name="Burstein D."/>
            <person name="Amaro F."/>
            <person name="Zusman T."/>
            <person name="Lifshitz Z."/>
            <person name="Cohen O."/>
            <person name="Gilbert J.A."/>
            <person name="Pupko T."/>
            <person name="Shuman H.A."/>
            <person name="Segal G."/>
        </authorList>
    </citation>
    <scope>NUCLEOTIDE SEQUENCE [LARGE SCALE GENOMIC DNA]</scope>
    <source>
        <strain evidence="3 4">1762-AUS-E</strain>
    </source>
</reference>
<keyword evidence="4" id="KW-1185">Reference proteome</keyword>
<dbReference type="InterPro" id="IPR014004">
    <property type="entry name" value="Transpt-assoc_nodulatn_dom_bac"/>
</dbReference>
<evidence type="ECO:0000313" key="4">
    <source>
        <dbReference type="Proteomes" id="UP000054859"/>
    </source>
</evidence>
<feature type="domain" description="BON" evidence="2">
    <location>
        <begin position="33"/>
        <end position="102"/>
    </location>
</feature>
<feature type="chain" id="PRO_5006910454" evidence="1">
    <location>
        <begin position="23"/>
        <end position="183"/>
    </location>
</feature>
<dbReference type="PANTHER" id="PTHR34606:SF16">
    <property type="entry name" value="BON DOMAIN-CONTAINING PROTEIN"/>
    <property type="match status" value="1"/>
</dbReference>